<proteinExistence type="predicted"/>
<dbReference type="PANTHER" id="PTHR10424">
    <property type="entry name" value="VIRAL ENVELOPE PROTEIN"/>
    <property type="match status" value="1"/>
</dbReference>
<evidence type="ECO:0000313" key="4">
    <source>
        <dbReference type="Proteomes" id="UP000265180"/>
    </source>
</evidence>
<reference key="1">
    <citation type="journal article" date="2007" name="Nature">
        <title>The medaka draft genome and insights into vertebrate genome evolution.</title>
        <authorList>
            <person name="Kasahara M."/>
            <person name="Naruse K."/>
            <person name="Sasaki S."/>
            <person name="Nakatani Y."/>
            <person name="Qu W."/>
            <person name="Ahsan B."/>
            <person name="Yamada T."/>
            <person name="Nagayasu Y."/>
            <person name="Doi K."/>
            <person name="Kasai Y."/>
            <person name="Jindo T."/>
            <person name="Kobayashi D."/>
            <person name="Shimada A."/>
            <person name="Toyoda A."/>
            <person name="Kuroki Y."/>
            <person name="Fujiyama A."/>
            <person name="Sasaki T."/>
            <person name="Shimizu A."/>
            <person name="Asakawa S."/>
            <person name="Shimizu N."/>
            <person name="Hashimoto S."/>
            <person name="Yang J."/>
            <person name="Lee Y."/>
            <person name="Matsushima K."/>
            <person name="Sugano S."/>
            <person name="Sakaizumi M."/>
            <person name="Narita T."/>
            <person name="Ohishi K."/>
            <person name="Haga S."/>
            <person name="Ohta F."/>
            <person name="Nomoto H."/>
            <person name="Nogata K."/>
            <person name="Morishita T."/>
            <person name="Endo T."/>
            <person name="Shin-I T."/>
            <person name="Takeda H."/>
            <person name="Morishita S."/>
            <person name="Kohara Y."/>
        </authorList>
    </citation>
    <scope>NUCLEOTIDE SEQUENCE [LARGE SCALE GENOMIC DNA]</scope>
    <source>
        <strain>Hd-rR</strain>
    </source>
</reference>
<feature type="region of interest" description="Disordered" evidence="1">
    <location>
        <begin position="305"/>
        <end position="329"/>
    </location>
</feature>
<name>A0A3P9KNE6_ORYLA</name>
<evidence type="ECO:0000256" key="2">
    <source>
        <dbReference type="SAM" id="Phobius"/>
    </source>
</evidence>
<sequence>MGPPPPRVFICLWSALLLLCALTLFLWYYETGPQIHSQSVPTVMPTMPEWTPRVKRFLVDPIDHQDNYWFQTVNLTASSYNVTDCYVCSFVPHHARHNPTITPRPVSMFKTLMFFVEFTSAYSSIGVKRLFPGVNISFSAQSTWRQPAHFSNATNSTNLRGLALNRWPETAPFCIRSNCNDRSTHFLGRSHCKDVVVVPGSNLSVASLGGMHWSYDASMISKLNPLPHALIFNYTAIGIRAGLRTPASIPAALTYVPGPQGFPCPPEYVWTCGLNTYLWLPADWCGTCYLAEIIPASLVFQKSDPDTASSIDHLSRRRRDSTHYERPPAIGTGKTVAMALFPSYGVVVLRNAVNDLYWSLDNLTASLLHLTEFLHEDPERKAMTTMILQNRMALDFILAERGGVCALIHDYCCTFIPSSSANLTHIINEVKTLKSHISSQMTDTYWSDSPLTWFTSGPWWSVLVKLVTPVLCVLLLFFLLVTCVFPCIRSMVDRALSGRATYVNTLYQHYAYNSPGPNPSMVDTGF</sequence>
<feature type="transmembrane region" description="Helical" evidence="2">
    <location>
        <begin position="7"/>
        <end position="29"/>
    </location>
</feature>
<evidence type="ECO:0000313" key="3">
    <source>
        <dbReference type="Ensembl" id="ENSORLP00020009897.1"/>
    </source>
</evidence>
<dbReference type="InterPro" id="IPR018154">
    <property type="entry name" value="TLV/ENV_coat_polyprotein"/>
</dbReference>
<dbReference type="AlphaFoldDB" id="A0A3P9KNE6"/>
<dbReference type="Pfam" id="PF00429">
    <property type="entry name" value="TLV_coat"/>
    <property type="match status" value="1"/>
</dbReference>
<keyword evidence="2" id="KW-0812">Transmembrane</keyword>
<dbReference type="Proteomes" id="UP000265180">
    <property type="component" value="Chromosome 8"/>
</dbReference>
<feature type="transmembrane region" description="Helical" evidence="2">
    <location>
        <begin position="459"/>
        <end position="485"/>
    </location>
</feature>
<evidence type="ECO:0000256" key="1">
    <source>
        <dbReference type="SAM" id="MobiDB-lite"/>
    </source>
</evidence>
<reference evidence="3" key="4">
    <citation type="submission" date="2025-09" db="UniProtKB">
        <authorList>
            <consortium name="Ensembl"/>
        </authorList>
    </citation>
    <scope>IDENTIFICATION</scope>
    <source>
        <strain evidence="3">HNI</strain>
    </source>
</reference>
<protein>
    <submittedName>
        <fullName evidence="3">Uncharacterized protein</fullName>
    </submittedName>
</protein>
<reference evidence="3" key="3">
    <citation type="submission" date="2025-08" db="UniProtKB">
        <authorList>
            <consortium name="Ensembl"/>
        </authorList>
    </citation>
    <scope>IDENTIFICATION</scope>
    <source>
        <strain evidence="3">HNI</strain>
    </source>
</reference>
<dbReference type="Ensembl" id="ENSORLT00020031098.1">
    <property type="protein sequence ID" value="ENSORLP00020009897.1"/>
    <property type="gene ID" value="ENSORLG00020010773.1"/>
</dbReference>
<organism evidence="3 4">
    <name type="scientific">Oryzias latipes</name>
    <name type="common">Japanese rice fish</name>
    <name type="synonym">Japanese killifish</name>
    <dbReference type="NCBI Taxonomy" id="8090"/>
    <lineage>
        <taxon>Eukaryota</taxon>
        <taxon>Metazoa</taxon>
        <taxon>Chordata</taxon>
        <taxon>Craniata</taxon>
        <taxon>Vertebrata</taxon>
        <taxon>Euteleostomi</taxon>
        <taxon>Actinopterygii</taxon>
        <taxon>Neopterygii</taxon>
        <taxon>Teleostei</taxon>
        <taxon>Neoteleostei</taxon>
        <taxon>Acanthomorphata</taxon>
        <taxon>Ovalentaria</taxon>
        <taxon>Atherinomorphae</taxon>
        <taxon>Beloniformes</taxon>
        <taxon>Adrianichthyidae</taxon>
        <taxon>Oryziinae</taxon>
        <taxon>Oryzias</taxon>
    </lineage>
</organism>
<keyword evidence="2" id="KW-0472">Membrane</keyword>
<keyword evidence="2" id="KW-1133">Transmembrane helix</keyword>
<accession>A0A3P9KNE6</accession>
<dbReference type="Gene3D" id="1.10.287.210">
    <property type="match status" value="1"/>
</dbReference>
<dbReference type="SUPFAM" id="SSF58069">
    <property type="entry name" value="Virus ectodomain"/>
    <property type="match status" value="1"/>
</dbReference>
<reference evidence="3 4" key="2">
    <citation type="submission" date="2017-04" db="EMBL/GenBank/DDBJ databases">
        <title>CpG methylation of centromeres and impact of large insertions on vertebrate speciation.</title>
        <authorList>
            <person name="Ichikawa K."/>
            <person name="Yoshimura J."/>
            <person name="Morishita S."/>
        </authorList>
    </citation>
    <scope>NUCLEOTIDE SEQUENCE</scope>
    <source>
        <strain evidence="3 4">HNI</strain>
    </source>
</reference>